<comment type="caution">
    <text evidence="11">The sequence shown here is derived from an EMBL/GenBank/DDBJ whole genome shotgun (WGS) entry which is preliminary data.</text>
</comment>
<dbReference type="InterPro" id="IPR004390">
    <property type="entry name" value="SR_rcpt_FtsY"/>
</dbReference>
<evidence type="ECO:0000256" key="6">
    <source>
        <dbReference type="ARBA" id="ARBA00023136"/>
    </source>
</evidence>
<evidence type="ECO:0000256" key="1">
    <source>
        <dbReference type="ARBA" id="ARBA00022475"/>
    </source>
</evidence>
<dbReference type="SUPFAM" id="SSF47364">
    <property type="entry name" value="Domain of the SRP/SRP receptor G-proteins"/>
    <property type="match status" value="1"/>
</dbReference>
<gene>
    <name evidence="9 11" type="primary">ftsY</name>
    <name evidence="11" type="ORF">H8E29_04765</name>
</gene>
<feature type="binding site" evidence="9">
    <location>
        <begin position="254"/>
        <end position="257"/>
    </location>
    <ligand>
        <name>GTP</name>
        <dbReference type="ChEBI" id="CHEBI:37565"/>
    </ligand>
</feature>
<comment type="subunit">
    <text evidence="9">Part of the signal recognition particle protein translocation system, which is composed of SRP and FtsY.</text>
</comment>
<evidence type="ECO:0000313" key="12">
    <source>
        <dbReference type="Proteomes" id="UP000614469"/>
    </source>
</evidence>
<accession>A0A8J6NKL6</accession>
<reference evidence="11 12" key="1">
    <citation type="submission" date="2020-08" db="EMBL/GenBank/DDBJ databases">
        <title>Bridging the membrane lipid divide: bacteria of the FCB group superphylum have the potential to synthesize archaeal ether lipids.</title>
        <authorList>
            <person name="Villanueva L."/>
            <person name="Von Meijenfeldt F.A.B."/>
            <person name="Westbye A.B."/>
            <person name="Yadav S."/>
            <person name="Hopmans E.C."/>
            <person name="Dutilh B.E."/>
            <person name="Sinninghe Damste J.S."/>
        </authorList>
    </citation>
    <scope>NUCLEOTIDE SEQUENCE [LARGE SCALE GENOMIC DNA]</scope>
    <source>
        <strain evidence="11">NIOZ-UU36</strain>
    </source>
</reference>
<sequence>MTEPIFRWREGLAKTSKSAFGRVASLLGATEITSDIWDELEALLIQADLGVEITTEVIEALQRCSRDLGLLRSEELKVALRDELRSRLDEHGDISFAESGPSVILLVGVNGSGKTTTAAKLGALFVSQEKIVIFGAADTFRAAAVEQIQVWGSRLNIDVIAGQPESDPGAVAYNTVQAGIARSADIILIDTAGRLHTRFNLMQELQKIERVVGKASPGAPHAVWLVMDTTTGQNALQQARAFKEAVGVTGVILTKLDTSARGGMVFAIRRELGLPILFAGLGEKMDDLQIFDPNAFIEGILAAF</sequence>
<dbReference type="Pfam" id="PF00448">
    <property type="entry name" value="SRP54"/>
    <property type="match status" value="1"/>
</dbReference>
<keyword evidence="1 9" id="KW-1003">Cell membrane</keyword>
<keyword evidence="6 9" id="KW-0472">Membrane</keyword>
<evidence type="ECO:0000259" key="10">
    <source>
        <dbReference type="PROSITE" id="PS00300"/>
    </source>
</evidence>
<proteinExistence type="inferred from homology"/>
<dbReference type="PANTHER" id="PTHR43134:SF1">
    <property type="entry name" value="SIGNAL RECOGNITION PARTICLE RECEPTOR SUBUNIT ALPHA"/>
    <property type="match status" value="1"/>
</dbReference>
<dbReference type="GO" id="GO:0005737">
    <property type="term" value="C:cytoplasm"/>
    <property type="evidence" value="ECO:0007669"/>
    <property type="project" value="UniProtKB-SubCell"/>
</dbReference>
<comment type="function">
    <text evidence="9">Involved in targeting and insertion of nascent membrane proteins into the cytoplasmic membrane. Acts as a receptor for the complex formed by the signal recognition particle (SRP) and the ribosome-nascent chain (RNC).</text>
</comment>
<dbReference type="Gene3D" id="3.40.50.300">
    <property type="entry name" value="P-loop containing nucleotide triphosphate hydrolases"/>
    <property type="match status" value="1"/>
</dbReference>
<dbReference type="InterPro" id="IPR027417">
    <property type="entry name" value="P-loop_NTPase"/>
</dbReference>
<evidence type="ECO:0000256" key="5">
    <source>
        <dbReference type="ARBA" id="ARBA00023134"/>
    </source>
</evidence>
<dbReference type="EC" id="3.6.5.4" evidence="9"/>
<protein>
    <recommendedName>
        <fullName evidence="9">Signal recognition particle receptor FtsY</fullName>
        <shortName evidence="9">SRP receptor</shortName>
        <ecNumber evidence="9">3.6.5.4</ecNumber>
    </recommendedName>
</protein>
<evidence type="ECO:0000256" key="3">
    <source>
        <dbReference type="ARBA" id="ARBA00022741"/>
    </source>
</evidence>
<comment type="similarity">
    <text evidence="9">Belongs to the GTP-binding SRP family. FtsY subfamily.</text>
</comment>
<keyword evidence="2 9" id="KW-0963">Cytoplasm</keyword>
<dbReference type="SMART" id="SM00963">
    <property type="entry name" value="SRP54_N"/>
    <property type="match status" value="1"/>
</dbReference>
<evidence type="ECO:0000313" key="11">
    <source>
        <dbReference type="EMBL" id="MBC8334555.1"/>
    </source>
</evidence>
<evidence type="ECO:0000256" key="7">
    <source>
        <dbReference type="ARBA" id="ARBA00023170"/>
    </source>
</evidence>
<dbReference type="AlphaFoldDB" id="A0A8J6NKL6"/>
<dbReference type="HAMAP" id="MF_00920">
    <property type="entry name" value="FtsY"/>
    <property type="match status" value="1"/>
</dbReference>
<dbReference type="InterPro" id="IPR013822">
    <property type="entry name" value="Signal_recog_particl_SRP54_hlx"/>
</dbReference>
<dbReference type="InterPro" id="IPR036225">
    <property type="entry name" value="SRP/SRP_N"/>
</dbReference>
<dbReference type="GO" id="GO:0003924">
    <property type="term" value="F:GTPase activity"/>
    <property type="evidence" value="ECO:0007669"/>
    <property type="project" value="UniProtKB-UniRule"/>
</dbReference>
<keyword evidence="7 9" id="KW-0675">Receptor</keyword>
<keyword evidence="4 9" id="KW-0378">Hydrolase</keyword>
<dbReference type="Pfam" id="PF02881">
    <property type="entry name" value="SRP54_N"/>
    <property type="match status" value="1"/>
</dbReference>
<dbReference type="CDD" id="cd17874">
    <property type="entry name" value="FtsY"/>
    <property type="match status" value="1"/>
</dbReference>
<evidence type="ECO:0000256" key="2">
    <source>
        <dbReference type="ARBA" id="ARBA00022490"/>
    </source>
</evidence>
<dbReference type="FunFam" id="3.40.50.300:FF:000053">
    <property type="entry name" value="Signal recognition particle receptor FtsY"/>
    <property type="match status" value="1"/>
</dbReference>
<dbReference type="GO" id="GO:0005525">
    <property type="term" value="F:GTP binding"/>
    <property type="evidence" value="ECO:0007669"/>
    <property type="project" value="UniProtKB-UniRule"/>
</dbReference>
<dbReference type="GO" id="GO:0005886">
    <property type="term" value="C:plasma membrane"/>
    <property type="evidence" value="ECO:0007669"/>
    <property type="project" value="UniProtKB-SubCell"/>
</dbReference>
<feature type="binding site" evidence="9">
    <location>
        <begin position="190"/>
        <end position="194"/>
    </location>
    <ligand>
        <name>GTP</name>
        <dbReference type="ChEBI" id="CHEBI:37565"/>
    </ligand>
</feature>
<comment type="catalytic activity">
    <reaction evidence="8 9">
        <text>GTP + H2O = GDP + phosphate + H(+)</text>
        <dbReference type="Rhea" id="RHEA:19669"/>
        <dbReference type="ChEBI" id="CHEBI:15377"/>
        <dbReference type="ChEBI" id="CHEBI:15378"/>
        <dbReference type="ChEBI" id="CHEBI:37565"/>
        <dbReference type="ChEBI" id="CHEBI:43474"/>
        <dbReference type="ChEBI" id="CHEBI:58189"/>
        <dbReference type="EC" id="3.6.5.4"/>
    </reaction>
</comment>
<organism evidence="11 12">
    <name type="scientific">Candidatus Desulfolinea nitratireducens</name>
    <dbReference type="NCBI Taxonomy" id="2841698"/>
    <lineage>
        <taxon>Bacteria</taxon>
        <taxon>Bacillati</taxon>
        <taxon>Chloroflexota</taxon>
        <taxon>Anaerolineae</taxon>
        <taxon>Anaerolineales</taxon>
        <taxon>Anaerolineales incertae sedis</taxon>
        <taxon>Candidatus Desulfolinea</taxon>
    </lineage>
</organism>
<dbReference type="EMBL" id="JACNJN010000071">
    <property type="protein sequence ID" value="MBC8334555.1"/>
    <property type="molecule type" value="Genomic_DNA"/>
</dbReference>
<keyword evidence="5 9" id="KW-0342">GTP-binding</keyword>
<feature type="domain" description="SRP54-type proteins GTP-binding" evidence="10">
    <location>
        <begin position="275"/>
        <end position="288"/>
    </location>
</feature>
<dbReference type="InterPro" id="IPR000897">
    <property type="entry name" value="SRP54_GTPase_dom"/>
</dbReference>
<evidence type="ECO:0000256" key="9">
    <source>
        <dbReference type="HAMAP-Rule" id="MF_00920"/>
    </source>
</evidence>
<dbReference type="SUPFAM" id="SSF52540">
    <property type="entry name" value="P-loop containing nucleoside triphosphate hydrolases"/>
    <property type="match status" value="1"/>
</dbReference>
<dbReference type="NCBIfam" id="TIGR00064">
    <property type="entry name" value="ftsY"/>
    <property type="match status" value="1"/>
</dbReference>
<dbReference type="GO" id="GO:0006614">
    <property type="term" value="P:SRP-dependent cotranslational protein targeting to membrane"/>
    <property type="evidence" value="ECO:0007669"/>
    <property type="project" value="InterPro"/>
</dbReference>
<dbReference type="Gene3D" id="1.20.120.140">
    <property type="entry name" value="Signal recognition particle SRP54, nucleotide-binding domain"/>
    <property type="match status" value="1"/>
</dbReference>
<evidence type="ECO:0000256" key="4">
    <source>
        <dbReference type="ARBA" id="ARBA00022801"/>
    </source>
</evidence>
<comment type="subcellular location">
    <subcellularLocation>
        <location evidence="9">Cell membrane</location>
        <topology evidence="9">Peripheral membrane protein</topology>
        <orientation evidence="9">Cytoplasmic side</orientation>
    </subcellularLocation>
    <subcellularLocation>
        <location evidence="9">Cytoplasm</location>
    </subcellularLocation>
</comment>
<dbReference type="PANTHER" id="PTHR43134">
    <property type="entry name" value="SIGNAL RECOGNITION PARTICLE RECEPTOR SUBUNIT ALPHA"/>
    <property type="match status" value="1"/>
</dbReference>
<dbReference type="SMART" id="SM00382">
    <property type="entry name" value="AAA"/>
    <property type="match status" value="1"/>
</dbReference>
<dbReference type="InterPro" id="IPR003593">
    <property type="entry name" value="AAA+_ATPase"/>
</dbReference>
<dbReference type="Proteomes" id="UP000614469">
    <property type="component" value="Unassembled WGS sequence"/>
</dbReference>
<dbReference type="InterPro" id="IPR042101">
    <property type="entry name" value="SRP54_N_sf"/>
</dbReference>
<dbReference type="GO" id="GO:0005047">
    <property type="term" value="F:signal recognition particle binding"/>
    <property type="evidence" value="ECO:0007669"/>
    <property type="project" value="TreeGrafter"/>
</dbReference>
<dbReference type="PROSITE" id="PS00300">
    <property type="entry name" value="SRP54"/>
    <property type="match status" value="1"/>
</dbReference>
<feature type="binding site" evidence="9">
    <location>
        <begin position="108"/>
        <end position="115"/>
    </location>
    <ligand>
        <name>GTP</name>
        <dbReference type="ChEBI" id="CHEBI:37565"/>
    </ligand>
</feature>
<keyword evidence="3 9" id="KW-0547">Nucleotide-binding</keyword>
<name>A0A8J6NKL6_9CHLR</name>
<dbReference type="SMART" id="SM00962">
    <property type="entry name" value="SRP54"/>
    <property type="match status" value="1"/>
</dbReference>
<evidence type="ECO:0000256" key="8">
    <source>
        <dbReference type="ARBA" id="ARBA00048027"/>
    </source>
</evidence>